<dbReference type="EMBL" id="MU118070">
    <property type="protein sequence ID" value="KAF9646005.1"/>
    <property type="molecule type" value="Genomic_DNA"/>
</dbReference>
<organism evidence="1 2">
    <name type="scientific">Thelephora ganbajun</name>
    <name type="common">Ganba fungus</name>
    <dbReference type="NCBI Taxonomy" id="370292"/>
    <lineage>
        <taxon>Eukaryota</taxon>
        <taxon>Fungi</taxon>
        <taxon>Dikarya</taxon>
        <taxon>Basidiomycota</taxon>
        <taxon>Agaricomycotina</taxon>
        <taxon>Agaricomycetes</taxon>
        <taxon>Thelephorales</taxon>
        <taxon>Thelephoraceae</taxon>
        <taxon>Thelephora</taxon>
    </lineage>
</organism>
<evidence type="ECO:0000313" key="1">
    <source>
        <dbReference type="EMBL" id="KAF9646005.1"/>
    </source>
</evidence>
<comment type="caution">
    <text evidence="1">The sequence shown here is derived from an EMBL/GenBank/DDBJ whole genome shotgun (WGS) entry which is preliminary data.</text>
</comment>
<dbReference type="Proteomes" id="UP000886501">
    <property type="component" value="Unassembled WGS sequence"/>
</dbReference>
<reference evidence="1" key="1">
    <citation type="submission" date="2019-10" db="EMBL/GenBank/DDBJ databases">
        <authorList>
            <consortium name="DOE Joint Genome Institute"/>
            <person name="Kuo A."/>
            <person name="Miyauchi S."/>
            <person name="Kiss E."/>
            <person name="Drula E."/>
            <person name="Kohler A."/>
            <person name="Sanchez-Garcia M."/>
            <person name="Andreopoulos B."/>
            <person name="Barry K.W."/>
            <person name="Bonito G."/>
            <person name="Buee M."/>
            <person name="Carver A."/>
            <person name="Chen C."/>
            <person name="Cichocki N."/>
            <person name="Clum A."/>
            <person name="Culley D."/>
            <person name="Crous P.W."/>
            <person name="Fauchery L."/>
            <person name="Girlanda M."/>
            <person name="Hayes R."/>
            <person name="Keri Z."/>
            <person name="Labutti K."/>
            <person name="Lipzen A."/>
            <person name="Lombard V."/>
            <person name="Magnuson J."/>
            <person name="Maillard F."/>
            <person name="Morin E."/>
            <person name="Murat C."/>
            <person name="Nolan M."/>
            <person name="Ohm R."/>
            <person name="Pangilinan J."/>
            <person name="Pereira M."/>
            <person name="Perotto S."/>
            <person name="Peter M."/>
            <person name="Riley R."/>
            <person name="Sitrit Y."/>
            <person name="Stielow B."/>
            <person name="Szollosi G."/>
            <person name="Zifcakova L."/>
            <person name="Stursova M."/>
            <person name="Spatafora J.W."/>
            <person name="Tedersoo L."/>
            <person name="Vaario L.-M."/>
            <person name="Yamada A."/>
            <person name="Yan M."/>
            <person name="Wang P."/>
            <person name="Xu J."/>
            <person name="Bruns T."/>
            <person name="Baldrian P."/>
            <person name="Vilgalys R."/>
            <person name="Henrissat B."/>
            <person name="Grigoriev I.V."/>
            <person name="Hibbett D."/>
            <person name="Nagy L.G."/>
            <person name="Martin F.M."/>
        </authorList>
    </citation>
    <scope>NUCLEOTIDE SEQUENCE</scope>
    <source>
        <strain evidence="1">P2</strain>
    </source>
</reference>
<proteinExistence type="predicted"/>
<gene>
    <name evidence="1" type="ORF">BDM02DRAFT_3148139</name>
</gene>
<keyword evidence="2" id="KW-1185">Reference proteome</keyword>
<name>A0ACB6Z9C9_THEGA</name>
<sequence>MATLLNVFGTLGKLLTPSPAYTDYEYDGLEYRWTIFVFRPALFKTEAWVTLAVVIYVLGWYIGKSINGKVANSWYDAHADILAAQFSKPTNGGLTQDGYSDFFNFSTGRRVVASLHTVFALRPRHDPFQVIYQFLYGLYDFTYSPSDIVTLDFKLHPTTSAPEGVFAVVRKEELKTIKRERWDLTFTKTTDHKALSPTLSVMSEFADISENLFKEYGTFSLIKTLNDPKTLPYFISLSITDQPAERPTLPLLPEEREKHVIVKFSVPSGSQVEDTKEFVTSLFQLVDIVGVKLGNGLRPDTKNKMRKIREDLDKQLKTEATKEQKEEADDAKRVAKRRQEEERVSRLSAAEQQKIIERDRKRAMRKAQKVVRK</sequence>
<accession>A0ACB6Z9C9</accession>
<protein>
    <submittedName>
        <fullName evidence="1">DUF1682-domain-containing protein</fullName>
    </submittedName>
</protein>
<reference evidence="1" key="2">
    <citation type="journal article" date="2020" name="Nat. Commun.">
        <title>Large-scale genome sequencing of mycorrhizal fungi provides insights into the early evolution of symbiotic traits.</title>
        <authorList>
            <person name="Miyauchi S."/>
            <person name="Kiss E."/>
            <person name="Kuo A."/>
            <person name="Drula E."/>
            <person name="Kohler A."/>
            <person name="Sanchez-Garcia M."/>
            <person name="Morin E."/>
            <person name="Andreopoulos B."/>
            <person name="Barry K.W."/>
            <person name="Bonito G."/>
            <person name="Buee M."/>
            <person name="Carver A."/>
            <person name="Chen C."/>
            <person name="Cichocki N."/>
            <person name="Clum A."/>
            <person name="Culley D."/>
            <person name="Crous P.W."/>
            <person name="Fauchery L."/>
            <person name="Girlanda M."/>
            <person name="Hayes R.D."/>
            <person name="Keri Z."/>
            <person name="LaButti K."/>
            <person name="Lipzen A."/>
            <person name="Lombard V."/>
            <person name="Magnuson J."/>
            <person name="Maillard F."/>
            <person name="Murat C."/>
            <person name="Nolan M."/>
            <person name="Ohm R.A."/>
            <person name="Pangilinan J."/>
            <person name="Pereira M.F."/>
            <person name="Perotto S."/>
            <person name="Peter M."/>
            <person name="Pfister S."/>
            <person name="Riley R."/>
            <person name="Sitrit Y."/>
            <person name="Stielow J.B."/>
            <person name="Szollosi G."/>
            <person name="Zifcakova L."/>
            <person name="Stursova M."/>
            <person name="Spatafora J.W."/>
            <person name="Tedersoo L."/>
            <person name="Vaario L.M."/>
            <person name="Yamada A."/>
            <person name="Yan M."/>
            <person name="Wang P."/>
            <person name="Xu J."/>
            <person name="Bruns T."/>
            <person name="Baldrian P."/>
            <person name="Vilgalys R."/>
            <person name="Dunand C."/>
            <person name="Henrissat B."/>
            <person name="Grigoriev I.V."/>
            <person name="Hibbett D."/>
            <person name="Nagy L.G."/>
            <person name="Martin F.M."/>
        </authorList>
    </citation>
    <scope>NUCLEOTIDE SEQUENCE</scope>
    <source>
        <strain evidence="1">P2</strain>
    </source>
</reference>
<evidence type="ECO:0000313" key="2">
    <source>
        <dbReference type="Proteomes" id="UP000886501"/>
    </source>
</evidence>